<dbReference type="RefSeq" id="WP_092879788.1">
    <property type="nucleotide sequence ID" value="NZ_FOVC01000015.1"/>
</dbReference>
<keyword evidence="1" id="KW-1133">Transmembrane helix</keyword>
<sequence>MKSYRRFPLAEYAFPVAMAIFLFVAMSLYENYVKKDEFTVTFLTLLALAISFVWRLSGWGTPGNAFHRMMRALGDIAAVALALAAIDYVKEYPNTLFKFIAHELPAVLCGLYGFVFFSEE</sequence>
<keyword evidence="1" id="KW-0812">Transmembrane</keyword>
<dbReference type="STRING" id="1367852.SAMN05216516_11523"/>
<dbReference type="Proteomes" id="UP000242222">
    <property type="component" value="Unassembled WGS sequence"/>
</dbReference>
<feature type="transmembrane region" description="Helical" evidence="1">
    <location>
        <begin position="38"/>
        <end position="57"/>
    </location>
</feature>
<dbReference type="EMBL" id="FOVC01000015">
    <property type="protein sequence ID" value="SFN71110.1"/>
    <property type="molecule type" value="Genomic_DNA"/>
</dbReference>
<evidence type="ECO:0000256" key="1">
    <source>
        <dbReference type="SAM" id="Phobius"/>
    </source>
</evidence>
<accession>A0A1I5B908</accession>
<evidence type="ECO:0000313" key="2">
    <source>
        <dbReference type="EMBL" id="SFN71110.1"/>
    </source>
</evidence>
<evidence type="ECO:0000313" key="3">
    <source>
        <dbReference type="Proteomes" id="UP000242222"/>
    </source>
</evidence>
<dbReference type="OrthoDB" id="9900895at2"/>
<name>A0A1I5B908_9GAMM</name>
<organism evidence="2 3">
    <name type="scientific">Izhakiella capsodis</name>
    <dbReference type="NCBI Taxonomy" id="1367852"/>
    <lineage>
        <taxon>Bacteria</taxon>
        <taxon>Pseudomonadati</taxon>
        <taxon>Pseudomonadota</taxon>
        <taxon>Gammaproteobacteria</taxon>
        <taxon>Enterobacterales</taxon>
        <taxon>Erwiniaceae</taxon>
        <taxon>Izhakiella</taxon>
    </lineage>
</organism>
<keyword evidence="3" id="KW-1185">Reference proteome</keyword>
<feature type="transmembrane region" description="Helical" evidence="1">
    <location>
        <begin position="69"/>
        <end position="89"/>
    </location>
</feature>
<feature type="transmembrane region" description="Helical" evidence="1">
    <location>
        <begin position="95"/>
        <end position="117"/>
    </location>
</feature>
<gene>
    <name evidence="2" type="ORF">SAMN05216516_11523</name>
</gene>
<reference evidence="3" key="1">
    <citation type="submission" date="2016-10" db="EMBL/GenBank/DDBJ databases">
        <authorList>
            <person name="Varghese N."/>
            <person name="Submissions S."/>
        </authorList>
    </citation>
    <scope>NUCLEOTIDE SEQUENCE [LARGE SCALE GENOMIC DNA]</scope>
    <source>
        <strain evidence="3">N6PO6</strain>
    </source>
</reference>
<proteinExistence type="predicted"/>
<feature type="transmembrane region" description="Helical" evidence="1">
    <location>
        <begin position="12"/>
        <end position="32"/>
    </location>
</feature>
<dbReference type="AlphaFoldDB" id="A0A1I5B908"/>
<keyword evidence="1" id="KW-0472">Membrane</keyword>
<protein>
    <submittedName>
        <fullName evidence="2">Uncharacterized protein</fullName>
    </submittedName>
</protein>